<feature type="domain" description="Transposase IS110-like N-terminal" evidence="2">
    <location>
        <begin position="6"/>
        <end position="144"/>
    </location>
</feature>
<dbReference type="PANTHER" id="PTHR33055">
    <property type="entry name" value="TRANSPOSASE FOR INSERTION SEQUENCE ELEMENT IS1111A"/>
    <property type="match status" value="1"/>
</dbReference>
<dbReference type="PANTHER" id="PTHR33055:SF13">
    <property type="entry name" value="TRANSPOSASE"/>
    <property type="match status" value="1"/>
</dbReference>
<keyword evidence="5" id="KW-1185">Reference proteome</keyword>
<organism evidence="4 5">
    <name type="scientific">Roseobacter cerasinus</name>
    <dbReference type="NCBI Taxonomy" id="2602289"/>
    <lineage>
        <taxon>Bacteria</taxon>
        <taxon>Pseudomonadati</taxon>
        <taxon>Pseudomonadota</taxon>
        <taxon>Alphaproteobacteria</taxon>
        <taxon>Rhodobacterales</taxon>
        <taxon>Roseobacteraceae</taxon>
        <taxon>Roseobacter</taxon>
    </lineage>
</organism>
<evidence type="ECO:0000259" key="2">
    <source>
        <dbReference type="Pfam" id="PF01548"/>
    </source>
</evidence>
<dbReference type="InterPro" id="IPR047650">
    <property type="entry name" value="Transpos_IS110"/>
</dbReference>
<dbReference type="Pfam" id="PF02371">
    <property type="entry name" value="Transposase_20"/>
    <property type="match status" value="1"/>
</dbReference>
<evidence type="ECO:0000259" key="3">
    <source>
        <dbReference type="Pfam" id="PF02371"/>
    </source>
</evidence>
<name>A0A640VPA4_9RHOB</name>
<dbReference type="GO" id="GO:0006313">
    <property type="term" value="P:DNA transposition"/>
    <property type="evidence" value="ECO:0007669"/>
    <property type="project" value="InterPro"/>
</dbReference>
<dbReference type="GO" id="GO:0004803">
    <property type="term" value="F:transposase activity"/>
    <property type="evidence" value="ECO:0007669"/>
    <property type="project" value="InterPro"/>
</dbReference>
<protein>
    <submittedName>
        <fullName evidence="4">IS110 family transposase</fullName>
    </submittedName>
</protein>
<evidence type="ECO:0000256" key="1">
    <source>
        <dbReference type="SAM" id="Coils"/>
    </source>
</evidence>
<evidence type="ECO:0000313" key="5">
    <source>
        <dbReference type="Proteomes" id="UP000436522"/>
    </source>
</evidence>
<dbReference type="InterPro" id="IPR003346">
    <property type="entry name" value="Transposase_20"/>
</dbReference>
<dbReference type="InterPro" id="IPR002525">
    <property type="entry name" value="Transp_IS110-like_N"/>
</dbReference>
<comment type="caution">
    <text evidence="4">The sequence shown here is derived from an EMBL/GenBank/DDBJ whole genome shotgun (WGS) entry which is preliminary data.</text>
</comment>
<sequence>MTKHTIGVDISKDHLDIHVLPSGEAMTVKNSGHGFRKIARRFRELDPAIIVFEPTGSYHRAFAQAMHAAGFAIHGVNPLYARRFAQAIGVLAKTDRVDAALLARMGVALDLQPQQPQSETIILLRELAMSRRGLMKERTATLNRQKVLNHPLLKRQCAARLRQIERQVKQLDAEIAEVIRADEHLHRRARILTSIPGISDVTAFTLMVEMPELGTLSSPQTASLAGLAPMSRESGKWKGKSFIQGGRAILRQSMYMPALVATRFNPDMRVV</sequence>
<reference evidence="4 5" key="1">
    <citation type="submission" date="2019-12" db="EMBL/GenBank/DDBJ databases">
        <title>Roseobacter cerasinus sp. nov., isolated from seawater around aquaculture.</title>
        <authorList>
            <person name="Muramatsu S."/>
            <person name="Takabe Y."/>
            <person name="Mori K."/>
            <person name="Takaichi S."/>
            <person name="Hanada S."/>
        </authorList>
    </citation>
    <scope>NUCLEOTIDE SEQUENCE [LARGE SCALE GENOMIC DNA]</scope>
    <source>
        <strain evidence="4 5">AI77</strain>
    </source>
</reference>
<dbReference type="Pfam" id="PF01548">
    <property type="entry name" value="DEDD_Tnp_IS110"/>
    <property type="match status" value="1"/>
</dbReference>
<dbReference type="Proteomes" id="UP000436522">
    <property type="component" value="Unassembled WGS sequence"/>
</dbReference>
<proteinExistence type="predicted"/>
<feature type="domain" description="Transposase IS116/IS110/IS902 C-terminal" evidence="3">
    <location>
        <begin position="189"/>
        <end position="269"/>
    </location>
</feature>
<dbReference type="GO" id="GO:0003677">
    <property type="term" value="F:DNA binding"/>
    <property type="evidence" value="ECO:0007669"/>
    <property type="project" value="InterPro"/>
</dbReference>
<dbReference type="AlphaFoldDB" id="A0A640VPA4"/>
<gene>
    <name evidence="4" type="ORF">So717_18260</name>
</gene>
<accession>A0A640VPA4</accession>
<feature type="coiled-coil region" evidence="1">
    <location>
        <begin position="154"/>
        <end position="181"/>
    </location>
</feature>
<evidence type="ECO:0000313" key="4">
    <source>
        <dbReference type="EMBL" id="GFE50073.1"/>
    </source>
</evidence>
<dbReference type="EMBL" id="BLIV01000003">
    <property type="protein sequence ID" value="GFE50073.1"/>
    <property type="molecule type" value="Genomic_DNA"/>
</dbReference>
<keyword evidence="1" id="KW-0175">Coiled coil</keyword>